<gene>
    <name evidence="9" type="ORF">HGRIS_014145</name>
</gene>
<comment type="similarity">
    <text evidence="1">Belongs to the universal ribosomal protein uS4 family.</text>
</comment>
<evidence type="ECO:0000256" key="2">
    <source>
        <dbReference type="ARBA" id="ARBA00022730"/>
    </source>
</evidence>
<evidence type="ECO:0000313" key="10">
    <source>
        <dbReference type="Proteomes" id="UP001556367"/>
    </source>
</evidence>
<dbReference type="SMART" id="SM00363">
    <property type="entry name" value="S4"/>
    <property type="match status" value="1"/>
</dbReference>
<keyword evidence="5" id="KW-0687">Ribonucleoprotein</keyword>
<dbReference type="InterPro" id="IPR036986">
    <property type="entry name" value="S4_RNA-bd_sf"/>
</dbReference>
<keyword evidence="3 6" id="KW-0694">RNA-binding</keyword>
<feature type="domain" description="RNA-binding S4" evidence="8">
    <location>
        <begin position="132"/>
        <end position="195"/>
    </location>
</feature>
<keyword evidence="10" id="KW-1185">Reference proteome</keyword>
<dbReference type="Pfam" id="PF01479">
    <property type="entry name" value="S4"/>
    <property type="match status" value="1"/>
</dbReference>
<dbReference type="PROSITE" id="PS50889">
    <property type="entry name" value="S4"/>
    <property type="match status" value="1"/>
</dbReference>
<accession>A0ABR3JUK6</accession>
<name>A0ABR3JUK6_9AGAR</name>
<evidence type="ECO:0000313" key="9">
    <source>
        <dbReference type="EMBL" id="KAL0958828.1"/>
    </source>
</evidence>
<dbReference type="InterPro" id="IPR022801">
    <property type="entry name" value="Ribosomal_uS4"/>
</dbReference>
<protein>
    <recommendedName>
        <fullName evidence="8">RNA-binding S4 domain-containing protein</fullName>
    </recommendedName>
</protein>
<evidence type="ECO:0000256" key="3">
    <source>
        <dbReference type="ARBA" id="ARBA00022884"/>
    </source>
</evidence>
<evidence type="ECO:0000256" key="6">
    <source>
        <dbReference type="PROSITE-ProRule" id="PRU00182"/>
    </source>
</evidence>
<evidence type="ECO:0000256" key="4">
    <source>
        <dbReference type="ARBA" id="ARBA00022980"/>
    </source>
</evidence>
<dbReference type="SUPFAM" id="SSF55174">
    <property type="entry name" value="Alpha-L RNA-binding motif"/>
    <property type="match status" value="1"/>
</dbReference>
<keyword evidence="4" id="KW-0689">Ribosomal protein</keyword>
<evidence type="ECO:0000256" key="7">
    <source>
        <dbReference type="SAM" id="MobiDB-lite"/>
    </source>
</evidence>
<dbReference type="InterPro" id="IPR018079">
    <property type="entry name" value="Ribosomal_uS4_CS"/>
</dbReference>
<reference evidence="10" key="1">
    <citation type="submission" date="2024-06" db="EMBL/GenBank/DDBJ databases">
        <title>Multi-omics analyses provide insights into the biosynthesis of the anticancer antibiotic pleurotin in Hohenbuehelia grisea.</title>
        <authorList>
            <person name="Weaver J.A."/>
            <person name="Alberti F."/>
        </authorList>
    </citation>
    <scope>NUCLEOTIDE SEQUENCE [LARGE SCALE GENOMIC DNA]</scope>
    <source>
        <strain evidence="10">T-177</strain>
    </source>
</reference>
<dbReference type="Gene3D" id="3.10.290.10">
    <property type="entry name" value="RNA-binding S4 domain"/>
    <property type="match status" value="1"/>
</dbReference>
<dbReference type="InterPro" id="IPR002942">
    <property type="entry name" value="S4_RNA-bd"/>
</dbReference>
<feature type="region of interest" description="Disordered" evidence="7">
    <location>
        <begin position="216"/>
        <end position="241"/>
    </location>
</feature>
<dbReference type="EMBL" id="JASNQZ010000003">
    <property type="protein sequence ID" value="KAL0958828.1"/>
    <property type="molecule type" value="Genomic_DNA"/>
</dbReference>
<organism evidence="9 10">
    <name type="scientific">Hohenbuehelia grisea</name>
    <dbReference type="NCBI Taxonomy" id="104357"/>
    <lineage>
        <taxon>Eukaryota</taxon>
        <taxon>Fungi</taxon>
        <taxon>Dikarya</taxon>
        <taxon>Basidiomycota</taxon>
        <taxon>Agaricomycotina</taxon>
        <taxon>Agaricomycetes</taxon>
        <taxon>Agaricomycetidae</taxon>
        <taxon>Agaricales</taxon>
        <taxon>Pleurotineae</taxon>
        <taxon>Pleurotaceae</taxon>
        <taxon>Hohenbuehelia</taxon>
    </lineage>
</organism>
<comment type="caution">
    <text evidence="9">The sequence shown here is derived from an EMBL/GenBank/DDBJ whole genome shotgun (WGS) entry which is preliminary data.</text>
</comment>
<dbReference type="PROSITE" id="PS00632">
    <property type="entry name" value="RIBOSOMAL_S4"/>
    <property type="match status" value="1"/>
</dbReference>
<dbReference type="PANTHER" id="PTHR11831:SF4">
    <property type="entry name" value="SMALL RIBOSOMAL SUBUNIT PROTEIN US4M"/>
    <property type="match status" value="1"/>
</dbReference>
<evidence type="ECO:0000256" key="1">
    <source>
        <dbReference type="ARBA" id="ARBA00007465"/>
    </source>
</evidence>
<dbReference type="PANTHER" id="PTHR11831">
    <property type="entry name" value="30S 40S RIBOSOMAL PROTEIN"/>
    <property type="match status" value="1"/>
</dbReference>
<evidence type="ECO:0000256" key="5">
    <source>
        <dbReference type="ARBA" id="ARBA00023274"/>
    </source>
</evidence>
<dbReference type="Proteomes" id="UP001556367">
    <property type="component" value="Unassembled WGS sequence"/>
</dbReference>
<proteinExistence type="inferred from homology"/>
<sequence length="369" mass="42364">MRDAGIYSIKRALPRMSWVPKNLYNLWARSKGSRVSELKFTRTHKSLFQQRWVSKAAVRAYHGDFINEKIFKRWYLPETLPDVRPRRKVFGDDKGDLAAFALRKSKETKLKEEEEQKGMAPVGSLMFAEVERRIDVFIFRCCFAHSVYEARRLVIHGNVLLNGKKHQNANTRLAPGDMVSVNPSAIRFFKPPNGESDDVIANLGRQSSKYLYKPKTSEEALNPSDVPEAPTPQDSSGKEQLTPFHLPPYAAPWLFIPAYIEPSFKTCSAIYVRHPTARPGYSEIPTPYDADGEVIRFAWEWYVKSRPRLRSKSQLARMPEDRARALLPPDARPTSKTKRAEVASLWRRVVVQNRRRVVKKKGGPRSARV</sequence>
<evidence type="ECO:0000259" key="8">
    <source>
        <dbReference type="SMART" id="SM00363"/>
    </source>
</evidence>
<dbReference type="CDD" id="cd00165">
    <property type="entry name" value="S4"/>
    <property type="match status" value="1"/>
</dbReference>
<keyword evidence="2 6" id="KW-0699">rRNA-binding</keyword>